<keyword evidence="7" id="KW-0732">Signal</keyword>
<evidence type="ECO:0000256" key="5">
    <source>
        <dbReference type="PIRSR" id="PIRSR601461-1"/>
    </source>
</evidence>
<sequence>MAPLSNALLAATLAAGGLASAVPPRVGIPVPPIGSSGAFSVGQVHNSRHVRHGPIALAKAYRKYGISISDELASAVASIVQKRSTGSETTAPVEYDVEYLTPVSIGSPAQVLNLDFDSGSSDLWVFSSETPRGSVNGQSIYNPSRSNTSKKLTGATWSISYGDGSGSSGDVYLDTVTVGGLTVKSQAVELARQVSSSFTADSDNDGLLGLAFSSINTVSPTPQKTFFDTALPSLDAPVWTADLKHDGPGKYNFGYIDKTAYTGALSYTPVDSSDGFWMFTASGYGVGSNVSSSTSIRGIADTGTTLLLLPTAVVRAYYAGVRGAKNDRTQGGYVFPCSAALPDFTYGVGSGGGQVTVPGEFVNFAPLDDGSNQCFGGIQDDGGIGFAIFGDVALKAAFVVFDSGKKQLGWAAKKLA</sequence>
<protein>
    <submittedName>
        <fullName evidence="9">Secreted aspartic proteinase</fullName>
    </submittedName>
</protein>
<dbReference type="PROSITE" id="PS00141">
    <property type="entry name" value="ASP_PROTEASE"/>
    <property type="match status" value="1"/>
</dbReference>
<dbReference type="SUPFAM" id="SSF50630">
    <property type="entry name" value="Acid proteases"/>
    <property type="match status" value="1"/>
</dbReference>
<evidence type="ECO:0000256" key="2">
    <source>
        <dbReference type="ARBA" id="ARBA00022670"/>
    </source>
</evidence>
<evidence type="ECO:0000256" key="7">
    <source>
        <dbReference type="SAM" id="SignalP"/>
    </source>
</evidence>
<dbReference type="Gene3D" id="2.40.70.10">
    <property type="entry name" value="Acid Proteases"/>
    <property type="match status" value="2"/>
</dbReference>
<dbReference type="GeneID" id="85306187"/>
<dbReference type="Pfam" id="PF00026">
    <property type="entry name" value="Asp"/>
    <property type="match status" value="1"/>
</dbReference>
<keyword evidence="2 6" id="KW-0645">Protease</keyword>
<dbReference type="Proteomes" id="UP001244011">
    <property type="component" value="Unassembled WGS sequence"/>
</dbReference>
<keyword evidence="3 6" id="KW-0064">Aspartyl protease</keyword>
<evidence type="ECO:0000256" key="3">
    <source>
        <dbReference type="ARBA" id="ARBA00022750"/>
    </source>
</evidence>
<evidence type="ECO:0000259" key="8">
    <source>
        <dbReference type="PROSITE" id="PS51767"/>
    </source>
</evidence>
<evidence type="ECO:0000256" key="1">
    <source>
        <dbReference type="ARBA" id="ARBA00007447"/>
    </source>
</evidence>
<dbReference type="RefSeq" id="XP_060279377.1">
    <property type="nucleotide sequence ID" value="XM_060423000.1"/>
</dbReference>
<evidence type="ECO:0000313" key="10">
    <source>
        <dbReference type="Proteomes" id="UP001244011"/>
    </source>
</evidence>
<dbReference type="InterPro" id="IPR001461">
    <property type="entry name" value="Aspartic_peptidase_A1"/>
</dbReference>
<feature type="active site" evidence="5">
    <location>
        <position position="117"/>
    </location>
</feature>
<evidence type="ECO:0000256" key="4">
    <source>
        <dbReference type="ARBA" id="ARBA00022801"/>
    </source>
</evidence>
<comment type="similarity">
    <text evidence="1 6">Belongs to the peptidase A1 family.</text>
</comment>
<dbReference type="PRINTS" id="PR00792">
    <property type="entry name" value="PEPSIN"/>
</dbReference>
<feature type="signal peptide" evidence="7">
    <location>
        <begin position="1"/>
        <end position="21"/>
    </location>
</feature>
<name>A0AAJ0BRJ5_9PEZI</name>
<dbReference type="PANTHER" id="PTHR47966:SF2">
    <property type="entry name" value="ASPERGILLOPEPSIN-1-RELATED"/>
    <property type="match status" value="1"/>
</dbReference>
<dbReference type="EMBL" id="MU839030">
    <property type="protein sequence ID" value="KAK1763164.1"/>
    <property type="molecule type" value="Genomic_DNA"/>
</dbReference>
<feature type="domain" description="Peptidase A1" evidence="8">
    <location>
        <begin position="99"/>
        <end position="411"/>
    </location>
</feature>
<accession>A0AAJ0BRJ5</accession>
<proteinExistence type="inferred from homology"/>
<comment type="caution">
    <text evidence="9">The sequence shown here is derived from an EMBL/GenBank/DDBJ whole genome shotgun (WGS) entry which is preliminary data.</text>
</comment>
<dbReference type="InterPro" id="IPR021109">
    <property type="entry name" value="Peptidase_aspartic_dom_sf"/>
</dbReference>
<dbReference type="FunFam" id="2.40.70.10:FF:000024">
    <property type="entry name" value="Endothiapepsin"/>
    <property type="match status" value="1"/>
</dbReference>
<gene>
    <name evidence="9" type="ORF">QBC33DRAFT_250790</name>
</gene>
<keyword evidence="10" id="KW-1185">Reference proteome</keyword>
<reference evidence="9" key="1">
    <citation type="submission" date="2023-06" db="EMBL/GenBank/DDBJ databases">
        <title>Genome-scale phylogeny and comparative genomics of the fungal order Sordariales.</title>
        <authorList>
            <consortium name="Lawrence Berkeley National Laboratory"/>
            <person name="Hensen N."/>
            <person name="Bonometti L."/>
            <person name="Westerberg I."/>
            <person name="Brannstrom I.O."/>
            <person name="Guillou S."/>
            <person name="Cros-Aarteil S."/>
            <person name="Calhoun S."/>
            <person name="Haridas S."/>
            <person name="Kuo A."/>
            <person name="Mondo S."/>
            <person name="Pangilinan J."/>
            <person name="Riley R."/>
            <person name="Labutti K."/>
            <person name="Andreopoulos B."/>
            <person name="Lipzen A."/>
            <person name="Chen C."/>
            <person name="Yanf M."/>
            <person name="Daum C."/>
            <person name="Ng V."/>
            <person name="Clum A."/>
            <person name="Steindorff A."/>
            <person name="Ohm R."/>
            <person name="Martin F."/>
            <person name="Silar P."/>
            <person name="Natvig D."/>
            <person name="Lalanne C."/>
            <person name="Gautier V."/>
            <person name="Ament-Velasquez S.L."/>
            <person name="Kruys A."/>
            <person name="Hutchinson M.I."/>
            <person name="Powell A.J."/>
            <person name="Barry K."/>
            <person name="Miller A.N."/>
            <person name="Grigoriev I.V."/>
            <person name="Debuchy R."/>
            <person name="Gladieux P."/>
            <person name="Thoren M.H."/>
            <person name="Johannesson H."/>
        </authorList>
    </citation>
    <scope>NUCLEOTIDE SEQUENCE</scope>
    <source>
        <strain evidence="9">8032-3</strain>
    </source>
</reference>
<dbReference type="PANTHER" id="PTHR47966">
    <property type="entry name" value="BETA-SITE APP-CLEAVING ENZYME, ISOFORM A-RELATED"/>
    <property type="match status" value="1"/>
</dbReference>
<dbReference type="CDD" id="cd06097">
    <property type="entry name" value="Aspergillopepsin_like"/>
    <property type="match status" value="1"/>
</dbReference>
<dbReference type="PROSITE" id="PS51767">
    <property type="entry name" value="PEPTIDASE_A1"/>
    <property type="match status" value="1"/>
</dbReference>
<dbReference type="GO" id="GO:0004190">
    <property type="term" value="F:aspartic-type endopeptidase activity"/>
    <property type="evidence" value="ECO:0007669"/>
    <property type="project" value="UniProtKB-KW"/>
</dbReference>
<feature type="active site" evidence="5">
    <location>
        <position position="301"/>
    </location>
</feature>
<evidence type="ECO:0000313" key="9">
    <source>
        <dbReference type="EMBL" id="KAK1763164.1"/>
    </source>
</evidence>
<dbReference type="InterPro" id="IPR034163">
    <property type="entry name" value="Aspergillopepsin-like_cat_dom"/>
</dbReference>
<evidence type="ECO:0000256" key="6">
    <source>
        <dbReference type="RuleBase" id="RU000454"/>
    </source>
</evidence>
<dbReference type="InterPro" id="IPR001969">
    <property type="entry name" value="Aspartic_peptidase_AS"/>
</dbReference>
<feature type="chain" id="PRO_5042480168" evidence="7">
    <location>
        <begin position="22"/>
        <end position="416"/>
    </location>
</feature>
<dbReference type="GO" id="GO:0006508">
    <property type="term" value="P:proteolysis"/>
    <property type="evidence" value="ECO:0007669"/>
    <property type="project" value="UniProtKB-KW"/>
</dbReference>
<dbReference type="InterPro" id="IPR033121">
    <property type="entry name" value="PEPTIDASE_A1"/>
</dbReference>
<keyword evidence="4 6" id="KW-0378">Hydrolase</keyword>
<dbReference type="AlphaFoldDB" id="A0AAJ0BRJ5"/>
<organism evidence="9 10">
    <name type="scientific">Phialemonium atrogriseum</name>
    <dbReference type="NCBI Taxonomy" id="1093897"/>
    <lineage>
        <taxon>Eukaryota</taxon>
        <taxon>Fungi</taxon>
        <taxon>Dikarya</taxon>
        <taxon>Ascomycota</taxon>
        <taxon>Pezizomycotina</taxon>
        <taxon>Sordariomycetes</taxon>
        <taxon>Sordariomycetidae</taxon>
        <taxon>Cephalothecales</taxon>
        <taxon>Cephalothecaceae</taxon>
        <taxon>Phialemonium</taxon>
    </lineage>
</organism>
<dbReference type="FunFam" id="2.40.70.10:FF:000026">
    <property type="entry name" value="Endothiapepsin"/>
    <property type="match status" value="1"/>
</dbReference>